<feature type="compositionally biased region" description="Polar residues" evidence="2">
    <location>
        <begin position="709"/>
        <end position="724"/>
    </location>
</feature>
<feature type="compositionally biased region" description="Polar residues" evidence="2">
    <location>
        <begin position="1183"/>
        <end position="1200"/>
    </location>
</feature>
<dbReference type="InterPro" id="IPR036859">
    <property type="entry name" value="CAP-Gly_dom_sf"/>
</dbReference>
<feature type="compositionally biased region" description="Pro residues" evidence="2">
    <location>
        <begin position="2734"/>
        <end position="2748"/>
    </location>
</feature>
<feature type="region of interest" description="Disordered" evidence="2">
    <location>
        <begin position="71"/>
        <end position="164"/>
    </location>
</feature>
<dbReference type="PANTHER" id="PTHR13958:SF3">
    <property type="entry name" value="CAP-GLY DOMAIN-CONTAINING PROTEIN-RELATED"/>
    <property type="match status" value="1"/>
</dbReference>
<feature type="compositionally biased region" description="Polar residues" evidence="2">
    <location>
        <begin position="2043"/>
        <end position="2063"/>
    </location>
</feature>
<feature type="compositionally biased region" description="Polar residues" evidence="2">
    <location>
        <begin position="471"/>
        <end position="492"/>
    </location>
</feature>
<feature type="compositionally biased region" description="Basic and acidic residues" evidence="2">
    <location>
        <begin position="1480"/>
        <end position="1495"/>
    </location>
</feature>
<feature type="compositionally biased region" description="Basic and acidic residues" evidence="2">
    <location>
        <begin position="927"/>
        <end position="951"/>
    </location>
</feature>
<feature type="region of interest" description="Disordered" evidence="2">
    <location>
        <begin position="525"/>
        <end position="626"/>
    </location>
</feature>
<feature type="region of interest" description="Disordered" evidence="2">
    <location>
        <begin position="1847"/>
        <end position="1899"/>
    </location>
</feature>
<feature type="compositionally biased region" description="Polar residues" evidence="2">
    <location>
        <begin position="1534"/>
        <end position="1555"/>
    </location>
</feature>
<feature type="region of interest" description="Disordered" evidence="2">
    <location>
        <begin position="2687"/>
        <end position="2748"/>
    </location>
</feature>
<dbReference type="Ensembl" id="ENSHCOT00000011416.1">
    <property type="protein sequence ID" value="ENSHCOP00000018400.1"/>
    <property type="gene ID" value="ENSHCOG00000002886.1"/>
</dbReference>
<feature type="region of interest" description="Disordered" evidence="2">
    <location>
        <begin position="1372"/>
        <end position="1559"/>
    </location>
</feature>
<feature type="compositionally biased region" description="Low complexity" evidence="2">
    <location>
        <begin position="2704"/>
        <end position="2714"/>
    </location>
</feature>
<dbReference type="InterPro" id="IPR000938">
    <property type="entry name" value="CAP-Gly_domain"/>
</dbReference>
<feature type="region of interest" description="Disordered" evidence="2">
    <location>
        <begin position="444"/>
        <end position="495"/>
    </location>
</feature>
<feature type="compositionally biased region" description="Low complexity" evidence="2">
    <location>
        <begin position="1720"/>
        <end position="1729"/>
    </location>
</feature>
<feature type="region of interest" description="Disordered" evidence="2">
    <location>
        <begin position="2393"/>
        <end position="2422"/>
    </location>
</feature>
<feature type="compositionally biased region" description="Basic and acidic residues" evidence="2">
    <location>
        <begin position="697"/>
        <end position="706"/>
    </location>
</feature>
<dbReference type="Ensembl" id="ENSHCOT00000011395.1">
    <property type="protein sequence ID" value="ENSHCOP00000018381.1"/>
    <property type="gene ID" value="ENSHCOG00000002886.1"/>
</dbReference>
<feature type="compositionally biased region" description="Basic and acidic residues" evidence="2">
    <location>
        <begin position="267"/>
        <end position="279"/>
    </location>
</feature>
<dbReference type="GO" id="GO:0005813">
    <property type="term" value="C:centrosome"/>
    <property type="evidence" value="ECO:0007669"/>
    <property type="project" value="InterPro"/>
</dbReference>
<dbReference type="GO" id="GO:0034453">
    <property type="term" value="P:microtubule anchoring"/>
    <property type="evidence" value="ECO:0007669"/>
    <property type="project" value="InterPro"/>
</dbReference>
<feature type="region of interest" description="Disordered" evidence="2">
    <location>
        <begin position="367"/>
        <end position="412"/>
    </location>
</feature>
<feature type="compositionally biased region" description="Polar residues" evidence="2">
    <location>
        <begin position="2119"/>
        <end position="2144"/>
    </location>
</feature>
<dbReference type="InterPro" id="IPR028750">
    <property type="entry name" value="CEP350/CC187"/>
</dbReference>
<feature type="region of interest" description="Disordered" evidence="2">
    <location>
        <begin position="682"/>
        <end position="737"/>
    </location>
</feature>
<feature type="region of interest" description="Disordered" evidence="2">
    <location>
        <begin position="927"/>
        <end position="961"/>
    </location>
</feature>
<evidence type="ECO:0000313" key="4">
    <source>
        <dbReference type="Ensembl" id="ENSHCOP00000018400.1"/>
    </source>
</evidence>
<feature type="compositionally biased region" description="Polar residues" evidence="2">
    <location>
        <begin position="1942"/>
        <end position="1979"/>
    </location>
</feature>
<feature type="compositionally biased region" description="Basic residues" evidence="2">
    <location>
        <begin position="93"/>
        <end position="102"/>
    </location>
</feature>
<feature type="compositionally biased region" description="Basic and acidic residues" evidence="2">
    <location>
        <begin position="1671"/>
        <end position="1682"/>
    </location>
</feature>
<dbReference type="GeneTree" id="ENSGT00940000155130"/>
<feature type="compositionally biased region" description="Polar residues" evidence="2">
    <location>
        <begin position="103"/>
        <end position="118"/>
    </location>
</feature>
<keyword evidence="1" id="KW-0175">Coiled coil</keyword>
<evidence type="ECO:0000313" key="5">
    <source>
        <dbReference type="Proteomes" id="UP000264820"/>
    </source>
</evidence>
<feature type="coiled-coil region" evidence="1">
    <location>
        <begin position="1797"/>
        <end position="1824"/>
    </location>
</feature>
<feature type="compositionally biased region" description="Polar residues" evidence="2">
    <location>
        <begin position="549"/>
        <end position="564"/>
    </location>
</feature>
<feature type="region of interest" description="Disordered" evidence="2">
    <location>
        <begin position="2492"/>
        <end position="2522"/>
    </location>
</feature>
<feature type="compositionally biased region" description="Low complexity" evidence="2">
    <location>
        <begin position="2064"/>
        <end position="2076"/>
    </location>
</feature>
<feature type="region of interest" description="Disordered" evidence="2">
    <location>
        <begin position="2039"/>
        <end position="2149"/>
    </location>
</feature>
<dbReference type="Proteomes" id="UP000264820">
    <property type="component" value="Unplaced"/>
</dbReference>
<feature type="compositionally biased region" description="Basic residues" evidence="2">
    <location>
        <begin position="533"/>
        <end position="546"/>
    </location>
</feature>
<dbReference type="Pfam" id="PF01302">
    <property type="entry name" value="CAP_GLY"/>
    <property type="match status" value="1"/>
</dbReference>
<organism evidence="4 5">
    <name type="scientific">Hippocampus comes</name>
    <name type="common">Tiger tail seahorse</name>
    <dbReference type="NCBI Taxonomy" id="109280"/>
    <lineage>
        <taxon>Eukaryota</taxon>
        <taxon>Metazoa</taxon>
        <taxon>Chordata</taxon>
        <taxon>Craniata</taxon>
        <taxon>Vertebrata</taxon>
        <taxon>Euteleostomi</taxon>
        <taxon>Actinopterygii</taxon>
        <taxon>Neopterygii</taxon>
        <taxon>Teleostei</taxon>
        <taxon>Neoteleostei</taxon>
        <taxon>Acanthomorphata</taxon>
        <taxon>Syngnathiaria</taxon>
        <taxon>Syngnathiformes</taxon>
        <taxon>Syngnathoidei</taxon>
        <taxon>Syngnathidae</taxon>
        <taxon>Hippocampus</taxon>
    </lineage>
</organism>
<sequence length="2922" mass="325742">MGEMRSSKRALPLGVTVHQHTDHNVDTDLTTAWNSLPQSKAALRRIENHVEAVPGTTALLLSVMDPPKKKISVSVRSRDETRGSSKFKEHRQSSSKKRRSRSPLRNATQDSNVSQHNSMALREQLASYRETAPPSQHSSQLEAFTPQSMSGPLSPSSDAPLSKPVYQKDFWDKHTDGTQDIAHSADSTEVCYLNDPPTVDTQQIFAHPSHATSSLPAMETCSPEAQLTRSMDIQKSSQFLPPASDLICRWESTPSTSPGSDSQGLENLRRHQPDDKLEKLKERIRRQVKLQEETAEKEKVLGHLEQPIISAKSNRGGTTAKIRKVAAAPQAPTYKGFSKTEARTRATHGNALKEEDLQSLNKDLRKDPLKRSAGSSAPRPQQERHHSVEREAKPTRKIHKAASGQNAKTVITPASWREGLKLANKILGTAPKQSRVNRHHLEDKLHQTASHRRSTVDKEANHPPRPRSTDRSQSALQAQSRIHSTTTSSPLSACQDKCPVPLGKDLLSADIRAIFDDPLLECKAAEEEERSRPRSGRGKGSQKGKARSLSQTRTPLSFWGTTVPTYGPSRGCRSANPSTSVAETQEKKRHYDSEKIRQYIVKQKEERKRQQAEEKKSLKEESEKRNQRLQELYRRQKEMAKTVVTPIEAAGTPWQKRYREETYNLLTMDETHLGEAIQMRSSAVSNQLRPMYQPSGESDKENKKMELPQSPSSSDRSLTDQLSPPLQRGDLDVGVTSRLNPDLSPAVQSISASSAGALGCTIYDPLLSQPRRLENTVTAGDVKPTFAETPTWSQSKRSRIDAIKATAISLSNRIENEARQIARVGINFGETTSLDADILAPRSTRANLDERGLASGPGTFENADLTLRLHRLITNAGLSPYNSASLPGAGNLHTFKGQPQQITPDRTECSACSYGLERNQVNGLERTDDMPHIRPYRTAEENRENRTDLHDSSGGSISEGTILSEGSFSKDEMSPPQPPTNHVLRLADHANDCPGQRVEVQRLTDFQKEAAKCLALTSQLTPQNCNKMPWEELNKGDPFSVINIYLKNLNVKVNDGNSPSSCSIQSGGSHRDAAVYDDDFVSFHSISQQSKNTSSPHSVAMESKKSPQSRGRLASPSAFPDLASSQAAASLKNDSRINGKLQYSPTALQQYMAAELKYQESIEESLRQLEDVERLMGLPMAPQSKQQKSPPSRGQMTSPSGFLGSTPAADLHSESPRNGLSAGPSKSSRATGNLQYSPAALHHHMTAELQYQECIDESFRHLGDVERLMGVSVAQQESPSLAQILEAKQQEYENDLYEQKIQAERKALEAQLQREEDRQRTARAHEELLEKLVLTQKETAEAARHIKELTDLARTQIEGALAVSVVAPESSILTKHHREKQSQSDSDSFQREESSRSLSHTDSRPVQRPNHIGANDSCPNSPSHTSAEHIQEVNKEETELEWKKEHDKQAEREPGSNSVEEECPTADNDSLCTESIPSVADDKEYSSKFDSSRTEDEVEERSFSSLLPSKVHRRSSLENRPHLHEDSEDEAVEDNSTLLSGSHNGTKHQNPNMSFSGGKDSFSRFTMDMVRQHMKDEDLRLQHQNALLRLRQKAVKEKIRTELAWLEHQKKQLRNKGEDDKLPPIRKKQKGLLLRLQEEQAEIKRLQEANKVARKEKQLLLKQQEEIERMRTSTQRLKERLKSAGGQVPPESPVSETPVSEAAPSNMRPTDDSRTPSPSPSVSASETSSIMQKLKKMRSRMDEKHCSPVHCFFSVFTAQHWASLSVCLPNLHPKFQLFIYNQLDRFLTKREQQLMQRRHHAEELLQWKKRLDQEEAEVRRIEKEALASWSEGGAVSDNRSKCVSKIIPKSRHHRNSEPRAISQKEYVTEDDYSSATSECSIHTEGHCQEPRSPSSAQPASLAEITLASNLSSPTNYIEDFASLTLSKQSSPVKGSHNHASPPDTSSARNMQLHSSFQISQQAPNRPTETPSQTEPISEQSDIEGRIRALKEELRKRKSMASKLKREQEMRQKELLKAQEASLLKQLENYDNFIGKTKAELNKEPTQTPDSKSQKQDSTLVEGQSDSSSPVKSSETSEILTVGLNSSFHQSRTRSTLASEGLNVEAVSPSPVHGGPDFLTSGQERCQSPDYTLRPSTEDAQSQIMESKKDDSVLEAHSAAANLIAHANDKPTSIDHSCRLDLDVISSGKEPTIRDVQASSPLADYQDDFESSAPSSPTKDQHISKPDTVCQIETRSTSQDEEIEQEIAEELSHHSVTSGASHESGRLLDLQKTEESNNESQNINSISPAPVSHSHSPLPLSLDEMPSYNIGDRVLVGNVQPGTLRFKGSTSFAGGFWAGVELDKSEGSNCGTYNGVVYFECRERHGIFAPPEKITHLSDKFEIFTDAAGHDNSYSDDVLDPCDDEHKSDEEISEKMQSDETSHSDVLIELTDVVTNLEQNLNSQGLPKVETHLSSQHHNQSIPQNGQELTDRLEKENVLDQYSPLSKDKISIFEKDDSLDQSTPTDSQEISALAEEDNVPSYSPDVSAVAEKEEAGPDNQLIFSEVFHEAGDHKEAQKDQISPDILADKLLSNFVIDTVQQLVQIKRAKEQKIEASNQINGAVVFESEERGGLSSLLEPHDVLSSFLPEDEPSSPEYCNRPESPILGASGQEELAKRLAALELNRDLLDELGDDQDWFDEDFGLSSRREQQRLQQKQKGKETRLAAGAGRSGSSAEDPPRGLASHPDGDQSAKTPPRPALPLPLPPKLPEQPAMVVPHSAGEVEKLVHVAIQDIWKSCGLTKEGRVSLSHVACPKPSQEFLTVEDRTEEQEALSIRSYKQAVYDLTWEILREIYAEDPNANQPEWVKPQRIRPAFSHRVKMPGDINKVQEFVTEEVLKLYGLTKNKSKKSDWQKMLKFGRKKRDRVDQILVSMVYLFVCLFVY</sequence>
<feature type="domain" description="CAP-Gly" evidence="3">
    <location>
        <begin position="2327"/>
        <end position="2369"/>
    </location>
</feature>
<feature type="region of interest" description="Disordered" evidence="2">
    <location>
        <begin position="1088"/>
        <end position="1118"/>
    </location>
</feature>
<evidence type="ECO:0000259" key="3">
    <source>
        <dbReference type="PROSITE" id="PS50245"/>
    </source>
</evidence>
<dbReference type="STRING" id="109280.ENSHCOP00000018400"/>
<feature type="compositionally biased region" description="Basic and acidic residues" evidence="2">
    <location>
        <begin position="1388"/>
        <end position="1405"/>
    </location>
</feature>
<feature type="compositionally biased region" description="Basic and acidic residues" evidence="2">
    <location>
        <begin position="1426"/>
        <end position="1454"/>
    </location>
</feature>
<dbReference type="SMART" id="SM01052">
    <property type="entry name" value="CAP_GLY"/>
    <property type="match status" value="1"/>
</dbReference>
<keyword evidence="5" id="KW-1185">Reference proteome</keyword>
<evidence type="ECO:0000256" key="1">
    <source>
        <dbReference type="SAM" id="Coils"/>
    </source>
</evidence>
<feature type="coiled-coil region" evidence="1">
    <location>
        <begin position="1282"/>
        <end position="1325"/>
    </location>
</feature>
<protein>
    <submittedName>
        <fullName evidence="4">Centrosomal protein 350</fullName>
    </submittedName>
</protein>
<feature type="compositionally biased region" description="Polar residues" evidence="2">
    <location>
        <begin position="2082"/>
        <end position="2097"/>
    </location>
</feature>
<feature type="region of interest" description="Disordered" evidence="2">
    <location>
        <begin position="251"/>
        <end position="279"/>
    </location>
</feature>
<evidence type="ECO:0000256" key="2">
    <source>
        <dbReference type="SAM" id="MobiDB-lite"/>
    </source>
</evidence>
<feature type="compositionally biased region" description="Basic and acidic residues" evidence="2">
    <location>
        <begin position="1515"/>
        <end position="1525"/>
    </location>
</feature>
<feature type="region of interest" description="Disordered" evidence="2">
    <location>
        <begin position="1181"/>
        <end position="1232"/>
    </location>
</feature>
<dbReference type="PANTHER" id="PTHR13958">
    <property type="entry name" value="CENTROSOME-ASSOCIATED PROTEIN 350"/>
    <property type="match status" value="1"/>
</dbReference>
<feature type="compositionally biased region" description="Basic and acidic residues" evidence="2">
    <location>
        <begin position="381"/>
        <end position="394"/>
    </location>
</feature>
<feature type="region of interest" description="Disordered" evidence="2">
    <location>
        <begin position="2624"/>
        <end position="2645"/>
    </location>
</feature>
<reference evidence="4" key="1">
    <citation type="submission" date="2025-05" db="UniProtKB">
        <authorList>
            <consortium name="Ensembl"/>
        </authorList>
    </citation>
    <scope>IDENTIFICATION</scope>
</reference>
<feature type="compositionally biased region" description="Polar residues" evidence="2">
    <location>
        <begin position="1088"/>
        <end position="1097"/>
    </location>
</feature>
<dbReference type="Gene3D" id="2.30.30.190">
    <property type="entry name" value="CAP Gly-rich-like domain"/>
    <property type="match status" value="1"/>
</dbReference>
<dbReference type="PROSITE" id="PS50245">
    <property type="entry name" value="CAP_GLY_2"/>
    <property type="match status" value="1"/>
</dbReference>
<feature type="compositionally biased region" description="Low complexity" evidence="2">
    <location>
        <begin position="2277"/>
        <end position="2296"/>
    </location>
</feature>
<feature type="compositionally biased region" description="Basic and acidic residues" evidence="2">
    <location>
        <begin position="454"/>
        <end position="470"/>
    </location>
</feature>
<feature type="region of interest" description="Disordered" evidence="2">
    <location>
        <begin position="2190"/>
        <end position="2227"/>
    </location>
</feature>
<name>A0A3Q3DR43_HIPCM</name>
<feature type="compositionally biased region" description="Basic and acidic residues" evidence="2">
    <location>
        <begin position="2403"/>
        <end position="2422"/>
    </location>
</feature>
<feature type="compositionally biased region" description="Polar residues" evidence="2">
    <location>
        <begin position="252"/>
        <end position="265"/>
    </location>
</feature>
<proteinExistence type="predicted"/>
<dbReference type="GO" id="GO:0008017">
    <property type="term" value="F:microtubule binding"/>
    <property type="evidence" value="ECO:0007669"/>
    <property type="project" value="InterPro"/>
</dbReference>
<accession>A0A3Q3DR43</accession>
<feature type="compositionally biased region" description="Basic and acidic residues" evidence="2">
    <location>
        <begin position="584"/>
        <end position="626"/>
    </location>
</feature>
<feature type="region of interest" description="Disordered" evidence="2">
    <location>
        <begin position="1671"/>
        <end position="1729"/>
    </location>
</feature>
<dbReference type="SUPFAM" id="SSF74924">
    <property type="entry name" value="Cap-Gly domain"/>
    <property type="match status" value="1"/>
</dbReference>
<feature type="compositionally biased region" description="Polar residues" evidence="2">
    <location>
        <begin position="2499"/>
        <end position="2509"/>
    </location>
</feature>
<feature type="compositionally biased region" description="Polar residues" evidence="2">
    <location>
        <begin position="133"/>
        <end position="159"/>
    </location>
</feature>
<feature type="compositionally biased region" description="Polar residues" evidence="2">
    <location>
        <begin position="1467"/>
        <end position="1476"/>
    </location>
</feature>
<feature type="region of interest" description="Disordered" evidence="2">
    <location>
        <begin position="1928"/>
        <end position="1984"/>
    </location>
</feature>
<feature type="region of interest" description="Disordered" evidence="2">
    <location>
        <begin position="2271"/>
        <end position="2296"/>
    </location>
</feature>
<feature type="compositionally biased region" description="Basic and acidic residues" evidence="2">
    <location>
        <begin position="76"/>
        <end position="92"/>
    </location>
</feature>